<dbReference type="SMART" id="SM00345">
    <property type="entry name" value="HTH_GNTR"/>
    <property type="match status" value="1"/>
</dbReference>
<keyword evidence="1" id="KW-0805">Transcription regulation</keyword>
<dbReference type="Pfam" id="PF13377">
    <property type="entry name" value="Peripla_BP_3"/>
    <property type="match status" value="1"/>
</dbReference>
<dbReference type="Pfam" id="PF00392">
    <property type="entry name" value="GntR"/>
    <property type="match status" value="1"/>
</dbReference>
<dbReference type="GO" id="GO:0003700">
    <property type="term" value="F:DNA-binding transcription factor activity"/>
    <property type="evidence" value="ECO:0007669"/>
    <property type="project" value="InterPro"/>
</dbReference>
<proteinExistence type="predicted"/>
<dbReference type="CDD" id="cd07377">
    <property type="entry name" value="WHTH_GntR"/>
    <property type="match status" value="1"/>
</dbReference>
<reference evidence="6" key="1">
    <citation type="submission" date="2016-10" db="EMBL/GenBank/DDBJ databases">
        <authorList>
            <person name="Varghese N."/>
            <person name="Submissions S."/>
        </authorList>
    </citation>
    <scope>NUCLEOTIDE SEQUENCE [LARGE SCALE GENOMIC DNA]</scope>
    <source>
        <strain evidence="6">DSM 26348</strain>
    </source>
</reference>
<dbReference type="AlphaFoldDB" id="A0A1I3LQP6"/>
<dbReference type="PANTHER" id="PTHR30146:SF109">
    <property type="entry name" value="HTH-TYPE TRANSCRIPTIONAL REGULATOR GALS"/>
    <property type="match status" value="1"/>
</dbReference>
<dbReference type="Gene3D" id="3.40.50.2300">
    <property type="match status" value="2"/>
</dbReference>
<sequence>MGLNSTRSHKHLQVFEFLLAAINRGEYQAGDQLPVDAELAQQFGASRPTVARALSELQNRGLVERRVGSGTFVRVTAKMSQQTELIGLLIPDTGSTEIFDAIVRQIKRETQRLGHGLLLGDLGDVGNAGLTANEKGRCAEAASARLIAQGATGVLFAPVEFTSDGGVANQHVLAKLNQAGIPVVLIDRDVGEFDRRSSHDLVSVDHIRAGFFLARHLLALGRRRIAFLAREYSAGTSLLRRSGVREAILQAGAEFPVQAGRYGRPEDRDFVQTFFSEIQPDAIICSNDDTAAQLMRTLETLSISVPDDIAIVGIDNVHYADLLRVPLTTISQPCEAIGQVAVQTLLSRINNPNSPLVTITLEPTLVIRQSCGTQSTVRQ</sequence>
<dbReference type="CDD" id="cd06267">
    <property type="entry name" value="PBP1_LacI_sugar_binding-like"/>
    <property type="match status" value="1"/>
</dbReference>
<evidence type="ECO:0000256" key="1">
    <source>
        <dbReference type="ARBA" id="ARBA00023015"/>
    </source>
</evidence>
<dbReference type="SUPFAM" id="SSF46785">
    <property type="entry name" value="Winged helix' DNA-binding domain"/>
    <property type="match status" value="1"/>
</dbReference>
<keyword evidence="6" id="KW-1185">Reference proteome</keyword>
<dbReference type="InterPro" id="IPR000524">
    <property type="entry name" value="Tscrpt_reg_HTH_GntR"/>
</dbReference>
<dbReference type="InterPro" id="IPR036390">
    <property type="entry name" value="WH_DNA-bd_sf"/>
</dbReference>
<dbReference type="PRINTS" id="PR00035">
    <property type="entry name" value="HTHGNTR"/>
</dbReference>
<dbReference type="PROSITE" id="PS50949">
    <property type="entry name" value="HTH_GNTR"/>
    <property type="match status" value="1"/>
</dbReference>
<dbReference type="OrthoDB" id="9772505at2"/>
<dbReference type="RefSeq" id="WP_092052213.1">
    <property type="nucleotide sequence ID" value="NZ_FOQD01000013.1"/>
</dbReference>
<protein>
    <submittedName>
        <fullName evidence="5">DNA-binding transcriptional regulator, LacI/PurR family</fullName>
    </submittedName>
</protein>
<dbReference type="STRING" id="1576369.SAMN05421753_11338"/>
<dbReference type="InterPro" id="IPR028082">
    <property type="entry name" value="Peripla_BP_I"/>
</dbReference>
<gene>
    <name evidence="5" type="ORF">SAMN05421753_11338</name>
</gene>
<evidence type="ECO:0000256" key="3">
    <source>
        <dbReference type="ARBA" id="ARBA00023163"/>
    </source>
</evidence>
<dbReference type="PANTHER" id="PTHR30146">
    <property type="entry name" value="LACI-RELATED TRANSCRIPTIONAL REPRESSOR"/>
    <property type="match status" value="1"/>
</dbReference>
<dbReference type="GO" id="GO:0000976">
    <property type="term" value="F:transcription cis-regulatory region binding"/>
    <property type="evidence" value="ECO:0007669"/>
    <property type="project" value="TreeGrafter"/>
</dbReference>
<dbReference type="InterPro" id="IPR046335">
    <property type="entry name" value="LacI/GalR-like_sensor"/>
</dbReference>
<evidence type="ECO:0000313" key="6">
    <source>
        <dbReference type="Proteomes" id="UP000199518"/>
    </source>
</evidence>
<evidence type="ECO:0000259" key="4">
    <source>
        <dbReference type="PROSITE" id="PS50949"/>
    </source>
</evidence>
<accession>A0A1I3LQP6</accession>
<dbReference type="Proteomes" id="UP000199518">
    <property type="component" value="Unassembled WGS sequence"/>
</dbReference>
<dbReference type="InterPro" id="IPR036388">
    <property type="entry name" value="WH-like_DNA-bd_sf"/>
</dbReference>
<keyword evidence="3" id="KW-0804">Transcription</keyword>
<dbReference type="Gene3D" id="1.10.10.10">
    <property type="entry name" value="Winged helix-like DNA-binding domain superfamily/Winged helix DNA-binding domain"/>
    <property type="match status" value="1"/>
</dbReference>
<evidence type="ECO:0000256" key="2">
    <source>
        <dbReference type="ARBA" id="ARBA00023125"/>
    </source>
</evidence>
<keyword evidence="2 5" id="KW-0238">DNA-binding</keyword>
<name>A0A1I3LQP6_9PLAN</name>
<organism evidence="5 6">
    <name type="scientific">Planctomicrobium piriforme</name>
    <dbReference type="NCBI Taxonomy" id="1576369"/>
    <lineage>
        <taxon>Bacteria</taxon>
        <taxon>Pseudomonadati</taxon>
        <taxon>Planctomycetota</taxon>
        <taxon>Planctomycetia</taxon>
        <taxon>Planctomycetales</taxon>
        <taxon>Planctomycetaceae</taxon>
        <taxon>Planctomicrobium</taxon>
    </lineage>
</organism>
<feature type="domain" description="HTH gntR-type" evidence="4">
    <location>
        <begin position="8"/>
        <end position="76"/>
    </location>
</feature>
<dbReference type="SUPFAM" id="SSF53822">
    <property type="entry name" value="Periplasmic binding protein-like I"/>
    <property type="match status" value="1"/>
</dbReference>
<dbReference type="EMBL" id="FOQD01000013">
    <property type="protein sequence ID" value="SFI87047.1"/>
    <property type="molecule type" value="Genomic_DNA"/>
</dbReference>
<evidence type="ECO:0000313" key="5">
    <source>
        <dbReference type="EMBL" id="SFI87047.1"/>
    </source>
</evidence>